<gene>
    <name evidence="7" type="ORF">JOF55_000433</name>
</gene>
<dbReference type="InterPro" id="IPR050707">
    <property type="entry name" value="HTH_MetabolicPath_Reg"/>
</dbReference>
<feature type="region of interest" description="Disordered" evidence="4">
    <location>
        <begin position="1"/>
        <end position="23"/>
    </location>
</feature>
<accession>A0AAE4CLS7</accession>
<dbReference type="Proteomes" id="UP001180845">
    <property type="component" value="Unassembled WGS sequence"/>
</dbReference>
<dbReference type="PROSITE" id="PS51078">
    <property type="entry name" value="ICLR_ED"/>
    <property type="match status" value="1"/>
</dbReference>
<dbReference type="GO" id="GO:0045892">
    <property type="term" value="P:negative regulation of DNA-templated transcription"/>
    <property type="evidence" value="ECO:0007669"/>
    <property type="project" value="TreeGrafter"/>
</dbReference>
<evidence type="ECO:0000256" key="2">
    <source>
        <dbReference type="ARBA" id="ARBA00023125"/>
    </source>
</evidence>
<dbReference type="GO" id="GO:0003700">
    <property type="term" value="F:DNA-binding transcription factor activity"/>
    <property type="evidence" value="ECO:0007669"/>
    <property type="project" value="TreeGrafter"/>
</dbReference>
<keyword evidence="8" id="KW-1185">Reference proteome</keyword>
<dbReference type="Gene3D" id="3.30.450.40">
    <property type="match status" value="1"/>
</dbReference>
<dbReference type="Pfam" id="PF09339">
    <property type="entry name" value="HTH_IclR"/>
    <property type="match status" value="1"/>
</dbReference>
<feature type="domain" description="IclR-ED" evidence="6">
    <location>
        <begin position="85"/>
        <end position="269"/>
    </location>
</feature>
<comment type="caution">
    <text evidence="7">The sequence shown here is derived from an EMBL/GenBank/DDBJ whole genome shotgun (WGS) entry which is preliminary data.</text>
</comment>
<proteinExistence type="predicted"/>
<feature type="domain" description="HTH iclR-type" evidence="5">
    <location>
        <begin position="22"/>
        <end position="84"/>
    </location>
</feature>
<keyword evidence="2 7" id="KW-0238">DNA-binding</keyword>
<name>A0AAE4CLS7_9ACTN</name>
<evidence type="ECO:0000256" key="4">
    <source>
        <dbReference type="SAM" id="MobiDB-lite"/>
    </source>
</evidence>
<dbReference type="PANTHER" id="PTHR30136">
    <property type="entry name" value="HELIX-TURN-HELIX TRANSCRIPTIONAL REGULATOR, ICLR FAMILY"/>
    <property type="match status" value="1"/>
</dbReference>
<evidence type="ECO:0000313" key="7">
    <source>
        <dbReference type="EMBL" id="MDR7300252.1"/>
    </source>
</evidence>
<feature type="compositionally biased region" description="Polar residues" evidence="4">
    <location>
        <begin position="272"/>
        <end position="284"/>
    </location>
</feature>
<evidence type="ECO:0000313" key="8">
    <source>
        <dbReference type="Proteomes" id="UP001180845"/>
    </source>
</evidence>
<dbReference type="PANTHER" id="PTHR30136:SF35">
    <property type="entry name" value="HTH-TYPE TRANSCRIPTIONAL REGULATOR RV1719"/>
    <property type="match status" value="1"/>
</dbReference>
<dbReference type="SUPFAM" id="SSF46785">
    <property type="entry name" value="Winged helix' DNA-binding domain"/>
    <property type="match status" value="1"/>
</dbReference>
<dbReference type="AlphaFoldDB" id="A0AAE4CLS7"/>
<protein>
    <submittedName>
        <fullName evidence="7">DNA-binding IclR family transcriptional regulator</fullName>
    </submittedName>
</protein>
<dbReference type="InterPro" id="IPR036388">
    <property type="entry name" value="WH-like_DNA-bd_sf"/>
</dbReference>
<dbReference type="InterPro" id="IPR036390">
    <property type="entry name" value="WH_DNA-bd_sf"/>
</dbReference>
<keyword evidence="3" id="KW-0804">Transcription</keyword>
<dbReference type="InterPro" id="IPR014757">
    <property type="entry name" value="Tscrpt_reg_IclR_C"/>
</dbReference>
<sequence length="284" mass="30758">MTAEAQRGDAHRGESRGTSSKMPAVRHAVGVLRRLAASPDPLPAAALARSLEVPRSTMYHLLSVLVDEGLVVHLPEQHRYGLGLGVFELGSAYLRHDPLEHLARPLLARLVQDVGDTAHLAILHGAELLYLLKVQPEHPTTLVTDVGVRMPAHLTASGRALLAHLPAEQVRALFPSQESFLDRTGSGPRNLPELRSMLATERRRGWSEEDGLITPEVASVAAPSFDHNGHPVASVAVPFRRQARAPESWPQLARHVLRAADALTHRLGGTPPQRTASSTVDTES</sequence>
<evidence type="ECO:0000259" key="6">
    <source>
        <dbReference type="PROSITE" id="PS51078"/>
    </source>
</evidence>
<feature type="region of interest" description="Disordered" evidence="4">
    <location>
        <begin position="264"/>
        <end position="284"/>
    </location>
</feature>
<evidence type="ECO:0000256" key="1">
    <source>
        <dbReference type="ARBA" id="ARBA00023015"/>
    </source>
</evidence>
<dbReference type="SMART" id="SM00346">
    <property type="entry name" value="HTH_ICLR"/>
    <property type="match status" value="1"/>
</dbReference>
<feature type="compositionally biased region" description="Basic and acidic residues" evidence="4">
    <location>
        <begin position="1"/>
        <end position="15"/>
    </location>
</feature>
<evidence type="ECO:0000259" key="5">
    <source>
        <dbReference type="PROSITE" id="PS51077"/>
    </source>
</evidence>
<evidence type="ECO:0000256" key="3">
    <source>
        <dbReference type="ARBA" id="ARBA00023163"/>
    </source>
</evidence>
<reference evidence="7" key="1">
    <citation type="submission" date="2023-07" db="EMBL/GenBank/DDBJ databases">
        <title>Sequencing the genomes of 1000 actinobacteria strains.</title>
        <authorList>
            <person name="Klenk H.-P."/>
        </authorList>
    </citation>
    <scope>NUCLEOTIDE SEQUENCE</scope>
    <source>
        <strain evidence="7">DSM 45977</strain>
    </source>
</reference>
<dbReference type="InterPro" id="IPR005471">
    <property type="entry name" value="Tscrpt_reg_IclR_N"/>
</dbReference>
<dbReference type="Gene3D" id="1.10.10.10">
    <property type="entry name" value="Winged helix-like DNA-binding domain superfamily/Winged helix DNA-binding domain"/>
    <property type="match status" value="1"/>
</dbReference>
<dbReference type="Pfam" id="PF01614">
    <property type="entry name" value="IclR_C"/>
    <property type="match status" value="1"/>
</dbReference>
<dbReference type="EMBL" id="JAVDXW010000001">
    <property type="protein sequence ID" value="MDR7300252.1"/>
    <property type="molecule type" value="Genomic_DNA"/>
</dbReference>
<dbReference type="PROSITE" id="PS51077">
    <property type="entry name" value="HTH_ICLR"/>
    <property type="match status" value="1"/>
</dbReference>
<keyword evidence="1" id="KW-0805">Transcription regulation</keyword>
<organism evidence="7 8">
    <name type="scientific">Haloactinomyces albus</name>
    <dbReference type="NCBI Taxonomy" id="1352928"/>
    <lineage>
        <taxon>Bacteria</taxon>
        <taxon>Bacillati</taxon>
        <taxon>Actinomycetota</taxon>
        <taxon>Actinomycetes</taxon>
        <taxon>Actinopolysporales</taxon>
        <taxon>Actinopolysporaceae</taxon>
        <taxon>Haloactinomyces</taxon>
    </lineage>
</organism>
<dbReference type="SUPFAM" id="SSF55781">
    <property type="entry name" value="GAF domain-like"/>
    <property type="match status" value="1"/>
</dbReference>
<dbReference type="RefSeq" id="WP_310268707.1">
    <property type="nucleotide sequence ID" value="NZ_JAVDXW010000001.1"/>
</dbReference>
<dbReference type="InterPro" id="IPR029016">
    <property type="entry name" value="GAF-like_dom_sf"/>
</dbReference>
<dbReference type="GO" id="GO:0003677">
    <property type="term" value="F:DNA binding"/>
    <property type="evidence" value="ECO:0007669"/>
    <property type="project" value="UniProtKB-KW"/>
</dbReference>